<evidence type="ECO:0000313" key="6">
    <source>
        <dbReference type="EMBL" id="OEU21021.1"/>
    </source>
</evidence>
<protein>
    <recommendedName>
        <fullName evidence="5">MYND-type domain-containing protein</fullName>
    </recommendedName>
</protein>
<evidence type="ECO:0000313" key="7">
    <source>
        <dbReference type="Proteomes" id="UP000095751"/>
    </source>
</evidence>
<keyword evidence="3" id="KW-0862">Zinc</keyword>
<dbReference type="OrthoDB" id="533763at2759"/>
<dbReference type="Pfam" id="PF01753">
    <property type="entry name" value="zf-MYND"/>
    <property type="match status" value="1"/>
</dbReference>
<organism evidence="6 7">
    <name type="scientific">Fragilariopsis cylindrus CCMP1102</name>
    <dbReference type="NCBI Taxonomy" id="635003"/>
    <lineage>
        <taxon>Eukaryota</taxon>
        <taxon>Sar</taxon>
        <taxon>Stramenopiles</taxon>
        <taxon>Ochrophyta</taxon>
        <taxon>Bacillariophyta</taxon>
        <taxon>Bacillariophyceae</taxon>
        <taxon>Bacillariophycidae</taxon>
        <taxon>Bacillariales</taxon>
        <taxon>Bacillariaceae</taxon>
        <taxon>Fragilariopsis</taxon>
    </lineage>
</organism>
<reference evidence="6 7" key="1">
    <citation type="submission" date="2016-09" db="EMBL/GenBank/DDBJ databases">
        <title>Extensive genetic diversity and differential bi-allelic expression allows diatom success in the polar Southern Ocean.</title>
        <authorList>
            <consortium name="DOE Joint Genome Institute"/>
            <person name="Mock T."/>
            <person name="Otillar R.P."/>
            <person name="Strauss J."/>
            <person name="Dupont C."/>
            <person name="Frickenhaus S."/>
            <person name="Maumus F."/>
            <person name="Mcmullan M."/>
            <person name="Sanges R."/>
            <person name="Schmutz J."/>
            <person name="Toseland A."/>
            <person name="Valas R."/>
            <person name="Veluchamy A."/>
            <person name="Ward B.J."/>
            <person name="Allen A."/>
            <person name="Barry K."/>
            <person name="Falciatore A."/>
            <person name="Ferrante M."/>
            <person name="Fortunato A.E."/>
            <person name="Gloeckner G."/>
            <person name="Gruber A."/>
            <person name="Hipkin R."/>
            <person name="Janech M."/>
            <person name="Kroth P."/>
            <person name="Leese F."/>
            <person name="Lindquist E."/>
            <person name="Lyon B.R."/>
            <person name="Martin J."/>
            <person name="Mayer C."/>
            <person name="Parker M."/>
            <person name="Quesneville H."/>
            <person name="Raymond J."/>
            <person name="Uhlig C."/>
            <person name="Valentin K.U."/>
            <person name="Worden A.Z."/>
            <person name="Armbrust E.V."/>
            <person name="Bowler C."/>
            <person name="Green B."/>
            <person name="Moulton V."/>
            <person name="Van Oosterhout C."/>
            <person name="Grigoriev I."/>
        </authorList>
    </citation>
    <scope>NUCLEOTIDE SEQUENCE [LARGE SCALE GENOMIC DNA]</scope>
    <source>
        <strain evidence="6 7">CCMP1102</strain>
    </source>
</reference>
<evidence type="ECO:0000256" key="3">
    <source>
        <dbReference type="ARBA" id="ARBA00022833"/>
    </source>
</evidence>
<gene>
    <name evidence="6" type="ORF">FRACYDRAFT_234650</name>
</gene>
<sequence>MSVVENAIPSSMRVSAIKKELESYGISTSSFIEKSELITALEMARVDRNKNNNTNNKAVDEDTFDCTVDSMSISAIRQELDICGISTSTYNERKEFISALVEARAHGICRILDGYNALIENINSLKDSLPAAEVGTSAMKFLIYNNIQIMSADNNSSKLKEYMIVVGTNILLGGKSEHIAKFLAQAIIEIEHDDSDALQFITDGAPFENPKSKRMKMLRDLTHDGDRSITRFFAKRISCTCLKDKYDRVKHQVKMGECFGCEKQMDFINLLYCTRCSVAHYCSKKCQVEHWPGHKDKCNTVSAKEPTSYEMFEGMTAAG</sequence>
<dbReference type="AlphaFoldDB" id="A0A1E7FS80"/>
<dbReference type="InParanoid" id="A0A1E7FS80"/>
<feature type="domain" description="MYND-type" evidence="5">
    <location>
        <begin position="258"/>
        <end position="298"/>
    </location>
</feature>
<dbReference type="GO" id="GO:0008270">
    <property type="term" value="F:zinc ion binding"/>
    <property type="evidence" value="ECO:0007669"/>
    <property type="project" value="UniProtKB-KW"/>
</dbReference>
<proteinExistence type="predicted"/>
<keyword evidence="7" id="KW-1185">Reference proteome</keyword>
<name>A0A1E7FS80_9STRA</name>
<dbReference type="Proteomes" id="UP000095751">
    <property type="component" value="Unassembled WGS sequence"/>
</dbReference>
<evidence type="ECO:0000259" key="5">
    <source>
        <dbReference type="PROSITE" id="PS50865"/>
    </source>
</evidence>
<dbReference type="PROSITE" id="PS01360">
    <property type="entry name" value="ZF_MYND_1"/>
    <property type="match status" value="1"/>
</dbReference>
<dbReference type="KEGG" id="fcy:FRACYDRAFT_234650"/>
<dbReference type="PROSITE" id="PS50865">
    <property type="entry name" value="ZF_MYND_2"/>
    <property type="match status" value="1"/>
</dbReference>
<evidence type="ECO:0000256" key="1">
    <source>
        <dbReference type="ARBA" id="ARBA00022723"/>
    </source>
</evidence>
<dbReference type="SUPFAM" id="SSF144232">
    <property type="entry name" value="HIT/MYND zinc finger-like"/>
    <property type="match status" value="1"/>
</dbReference>
<accession>A0A1E7FS80</accession>
<dbReference type="EMBL" id="KV784354">
    <property type="protein sequence ID" value="OEU21021.1"/>
    <property type="molecule type" value="Genomic_DNA"/>
</dbReference>
<dbReference type="Gene3D" id="6.10.140.2220">
    <property type="match status" value="1"/>
</dbReference>
<evidence type="ECO:0000256" key="4">
    <source>
        <dbReference type="PROSITE-ProRule" id="PRU00134"/>
    </source>
</evidence>
<keyword evidence="1" id="KW-0479">Metal-binding</keyword>
<dbReference type="InterPro" id="IPR002893">
    <property type="entry name" value="Znf_MYND"/>
</dbReference>
<evidence type="ECO:0000256" key="2">
    <source>
        <dbReference type="ARBA" id="ARBA00022771"/>
    </source>
</evidence>
<keyword evidence="2 4" id="KW-0863">Zinc-finger</keyword>